<evidence type="ECO:0000256" key="2">
    <source>
        <dbReference type="ARBA" id="ARBA00022475"/>
    </source>
</evidence>
<feature type="transmembrane region" description="Helical" evidence="6">
    <location>
        <begin position="125"/>
        <end position="144"/>
    </location>
</feature>
<dbReference type="Proteomes" id="UP001139522">
    <property type="component" value="Unassembled WGS sequence"/>
</dbReference>
<evidence type="ECO:0000256" key="6">
    <source>
        <dbReference type="SAM" id="Phobius"/>
    </source>
</evidence>
<reference evidence="7" key="1">
    <citation type="submission" date="2023-01" db="EMBL/GenBank/DDBJ databases">
        <title>Psychroserpens sp. MSW6 and Marinomonas sp. RSW2, isolated from seawater.</title>
        <authorList>
            <person name="Kristyanto S."/>
            <person name="Jung J."/>
            <person name="Kim J.M."/>
            <person name="Jeon C.O."/>
        </authorList>
    </citation>
    <scope>NUCLEOTIDE SEQUENCE</scope>
    <source>
        <strain evidence="7">RSW2</strain>
    </source>
</reference>
<comment type="subcellular location">
    <subcellularLocation>
        <location evidence="1">Cell membrane</location>
        <topology evidence="1">Multi-pass membrane protein</topology>
    </subcellularLocation>
</comment>
<feature type="transmembrane region" description="Helical" evidence="6">
    <location>
        <begin position="394"/>
        <end position="413"/>
    </location>
</feature>
<dbReference type="EMBL" id="JAMZEG020000001">
    <property type="protein sequence ID" value="MDE8601617.1"/>
    <property type="molecule type" value="Genomic_DNA"/>
</dbReference>
<organism evidence="7 8">
    <name type="scientific">Marinomonas maritima</name>
    <dbReference type="NCBI Taxonomy" id="2940935"/>
    <lineage>
        <taxon>Bacteria</taxon>
        <taxon>Pseudomonadati</taxon>
        <taxon>Pseudomonadota</taxon>
        <taxon>Gammaproteobacteria</taxon>
        <taxon>Oceanospirillales</taxon>
        <taxon>Oceanospirillaceae</taxon>
        <taxon>Marinomonas</taxon>
    </lineage>
</organism>
<evidence type="ECO:0008006" key="9">
    <source>
        <dbReference type="Google" id="ProtNLM"/>
    </source>
</evidence>
<feature type="transmembrane region" description="Helical" evidence="6">
    <location>
        <begin position="187"/>
        <end position="206"/>
    </location>
</feature>
<proteinExistence type="predicted"/>
<feature type="transmembrane region" description="Helical" evidence="6">
    <location>
        <begin position="332"/>
        <end position="350"/>
    </location>
</feature>
<evidence type="ECO:0000313" key="8">
    <source>
        <dbReference type="Proteomes" id="UP001139522"/>
    </source>
</evidence>
<evidence type="ECO:0000256" key="5">
    <source>
        <dbReference type="ARBA" id="ARBA00023136"/>
    </source>
</evidence>
<name>A0ABT5W9X0_9GAMM</name>
<keyword evidence="8" id="KW-1185">Reference proteome</keyword>
<feature type="transmembrane region" description="Helical" evidence="6">
    <location>
        <begin position="156"/>
        <end position="175"/>
    </location>
</feature>
<comment type="caution">
    <text evidence="7">The sequence shown here is derived from an EMBL/GenBank/DDBJ whole genome shotgun (WGS) entry which is preliminary data.</text>
</comment>
<evidence type="ECO:0000256" key="4">
    <source>
        <dbReference type="ARBA" id="ARBA00022989"/>
    </source>
</evidence>
<sequence length="426" mass="49662">MQLYRIIGSVHFIALIGIFFRGASLIITFISTKYLIALLGIDGYAAYAVIFSLFGWISLFNFGFPVAIQNRMSFYKAKNKNIKRLKEQSLFLLVITLIFGGVLITPFSYVFFSFFILKIAPALDFSWYLLFMYLAFFQVLIDFSNRYFFALGRGHISHFFAFLVSLFGFFSLLVSEFFEIKKFEYVLVIYFSSYFFCFIMSFYLAYKNVSFKINFFKLKVFLVPAKSYLIFAVLSSLVLKIDYLVMSKILSPKEIMLYSINMKVFMVVLFFYSTLLSVFWPSARELIVKGLSYEALKKMYFNIFLGLFSTIIFSLFIVFFKNDIFDFLTNGTVFNISNGIIIMSFLYIVVRVWSDSFAVVLQSMNRFKDLAFIVPFQAVCSLVGQYYFGSKYGVEGIFLGLILSFLMTVVWYLPIKLYKNLRILNE</sequence>
<keyword evidence="3 6" id="KW-0812">Transmembrane</keyword>
<feature type="transmembrane region" description="Helical" evidence="6">
    <location>
        <begin position="89"/>
        <end position="119"/>
    </location>
</feature>
<feature type="transmembrane region" description="Helical" evidence="6">
    <location>
        <begin position="258"/>
        <end position="280"/>
    </location>
</feature>
<evidence type="ECO:0000313" key="7">
    <source>
        <dbReference type="EMBL" id="MDE8601617.1"/>
    </source>
</evidence>
<feature type="transmembrane region" description="Helical" evidence="6">
    <location>
        <begin position="370"/>
        <end position="388"/>
    </location>
</feature>
<keyword evidence="5 6" id="KW-0472">Membrane</keyword>
<evidence type="ECO:0000256" key="1">
    <source>
        <dbReference type="ARBA" id="ARBA00004651"/>
    </source>
</evidence>
<evidence type="ECO:0000256" key="3">
    <source>
        <dbReference type="ARBA" id="ARBA00022692"/>
    </source>
</evidence>
<gene>
    <name evidence="7" type="ORF">M3I01_001570</name>
</gene>
<protein>
    <recommendedName>
        <fullName evidence="9">Polysaccharide biosynthesis protein</fullName>
    </recommendedName>
</protein>
<keyword evidence="4 6" id="KW-1133">Transmembrane helix</keyword>
<feature type="transmembrane region" description="Helical" evidence="6">
    <location>
        <begin position="300"/>
        <end position="320"/>
    </location>
</feature>
<dbReference type="InterPro" id="IPR050833">
    <property type="entry name" value="Poly_Biosynth_Transport"/>
</dbReference>
<accession>A0ABT5W9X0</accession>
<feature type="transmembrane region" description="Helical" evidence="6">
    <location>
        <begin position="44"/>
        <end position="68"/>
    </location>
</feature>
<keyword evidence="2" id="KW-1003">Cell membrane</keyword>
<dbReference type="RefSeq" id="WP_255893802.1">
    <property type="nucleotide sequence ID" value="NZ_JAMZEG020000001.1"/>
</dbReference>
<dbReference type="PANTHER" id="PTHR30250">
    <property type="entry name" value="PST FAMILY PREDICTED COLANIC ACID TRANSPORTER"/>
    <property type="match status" value="1"/>
</dbReference>
<dbReference type="PANTHER" id="PTHR30250:SF11">
    <property type="entry name" value="O-ANTIGEN TRANSPORTER-RELATED"/>
    <property type="match status" value="1"/>
</dbReference>
<feature type="transmembrane region" description="Helical" evidence="6">
    <location>
        <begin position="12"/>
        <end position="32"/>
    </location>
</feature>